<name>A0A9P6RHX2_9FUNG</name>
<proteinExistence type="predicted"/>
<reference evidence="1" key="1">
    <citation type="journal article" date="2020" name="Fungal Divers.">
        <title>Resolving the Mortierellaceae phylogeny through synthesis of multi-gene phylogenetics and phylogenomics.</title>
        <authorList>
            <person name="Vandepol N."/>
            <person name="Liber J."/>
            <person name="Desiro A."/>
            <person name="Na H."/>
            <person name="Kennedy M."/>
            <person name="Barry K."/>
            <person name="Grigoriev I.V."/>
            <person name="Miller A.N."/>
            <person name="O'Donnell K."/>
            <person name="Stajich J.E."/>
            <person name="Bonito G."/>
        </authorList>
    </citation>
    <scope>NUCLEOTIDE SEQUENCE</scope>
    <source>
        <strain evidence="1">NVP60</strain>
    </source>
</reference>
<keyword evidence="2" id="KW-1185">Reference proteome</keyword>
<sequence>MMHKLAPYLDSGFPRQAPIVVDIIGSRALAYIVHKIEPGVFGAGAISEDLIELPRAADEIMGFLFSGNMSALLRVEER</sequence>
<evidence type="ECO:0000313" key="1">
    <source>
        <dbReference type="EMBL" id="KAG0317913.1"/>
    </source>
</evidence>
<evidence type="ECO:0000313" key="2">
    <source>
        <dbReference type="Proteomes" id="UP000823405"/>
    </source>
</evidence>
<gene>
    <name evidence="1" type="ORF">BGZ97_004671</name>
</gene>
<organism evidence="1 2">
    <name type="scientific">Linnemannia gamsii</name>
    <dbReference type="NCBI Taxonomy" id="64522"/>
    <lineage>
        <taxon>Eukaryota</taxon>
        <taxon>Fungi</taxon>
        <taxon>Fungi incertae sedis</taxon>
        <taxon>Mucoromycota</taxon>
        <taxon>Mortierellomycotina</taxon>
        <taxon>Mortierellomycetes</taxon>
        <taxon>Mortierellales</taxon>
        <taxon>Mortierellaceae</taxon>
        <taxon>Linnemannia</taxon>
    </lineage>
</organism>
<protein>
    <submittedName>
        <fullName evidence="1">Uncharacterized protein</fullName>
    </submittedName>
</protein>
<dbReference type="Proteomes" id="UP000823405">
    <property type="component" value="Unassembled WGS sequence"/>
</dbReference>
<dbReference type="EMBL" id="JAAAIN010000219">
    <property type="protein sequence ID" value="KAG0317913.1"/>
    <property type="molecule type" value="Genomic_DNA"/>
</dbReference>
<accession>A0A9P6RHX2</accession>
<comment type="caution">
    <text evidence="1">The sequence shown here is derived from an EMBL/GenBank/DDBJ whole genome shotgun (WGS) entry which is preliminary data.</text>
</comment>
<dbReference type="AlphaFoldDB" id="A0A9P6RHX2"/>
<dbReference type="OrthoDB" id="2440126at2759"/>